<keyword evidence="2" id="KW-1185">Reference proteome</keyword>
<reference evidence="1" key="1">
    <citation type="submission" date="2021-06" db="EMBL/GenBank/DDBJ databases">
        <authorList>
            <person name="Kallberg Y."/>
            <person name="Tangrot J."/>
            <person name="Rosling A."/>
        </authorList>
    </citation>
    <scope>NUCLEOTIDE SEQUENCE</scope>
    <source>
        <strain evidence="1">MA453B</strain>
    </source>
</reference>
<organism evidence="1 2">
    <name type="scientific">Dentiscutata erythropus</name>
    <dbReference type="NCBI Taxonomy" id="1348616"/>
    <lineage>
        <taxon>Eukaryota</taxon>
        <taxon>Fungi</taxon>
        <taxon>Fungi incertae sedis</taxon>
        <taxon>Mucoromycota</taxon>
        <taxon>Glomeromycotina</taxon>
        <taxon>Glomeromycetes</taxon>
        <taxon>Diversisporales</taxon>
        <taxon>Gigasporaceae</taxon>
        <taxon>Dentiscutata</taxon>
    </lineage>
</organism>
<dbReference type="AlphaFoldDB" id="A0A9N9AXY1"/>
<protein>
    <submittedName>
        <fullName evidence="1">28644_t:CDS:1</fullName>
    </submittedName>
</protein>
<evidence type="ECO:0000313" key="2">
    <source>
        <dbReference type="Proteomes" id="UP000789405"/>
    </source>
</evidence>
<proteinExistence type="predicted"/>
<sequence>MLGSCKVHSCYIGYLNRTCEPESNKEPDIDNISLSKICELKANNILSPNICNPETNNISLSNIFELEANNILLFNILSNIYKLEADNTSLPNIYEPGADNVSSLG</sequence>
<dbReference type="Proteomes" id="UP000789405">
    <property type="component" value="Unassembled WGS sequence"/>
</dbReference>
<accession>A0A9N9AXY1</accession>
<gene>
    <name evidence="1" type="ORF">DERYTH_LOCUS5165</name>
</gene>
<dbReference type="EMBL" id="CAJVPY010002106">
    <property type="protein sequence ID" value="CAG8548797.1"/>
    <property type="molecule type" value="Genomic_DNA"/>
</dbReference>
<name>A0A9N9AXY1_9GLOM</name>
<comment type="caution">
    <text evidence="1">The sequence shown here is derived from an EMBL/GenBank/DDBJ whole genome shotgun (WGS) entry which is preliminary data.</text>
</comment>
<evidence type="ECO:0000313" key="1">
    <source>
        <dbReference type="EMBL" id="CAG8548797.1"/>
    </source>
</evidence>